<dbReference type="GO" id="GO:0005886">
    <property type="term" value="C:plasma membrane"/>
    <property type="evidence" value="ECO:0007669"/>
    <property type="project" value="UniProtKB-SubCell"/>
</dbReference>
<dbReference type="GO" id="GO:0022857">
    <property type="term" value="F:transmembrane transporter activity"/>
    <property type="evidence" value="ECO:0007669"/>
    <property type="project" value="TreeGrafter"/>
</dbReference>
<keyword evidence="4 7" id="KW-1133">Transmembrane helix</keyword>
<dbReference type="AlphaFoldDB" id="A0A7W8H7X9"/>
<organism evidence="9 10">
    <name type="scientific">Catenibacillus scindens</name>
    <dbReference type="NCBI Taxonomy" id="673271"/>
    <lineage>
        <taxon>Bacteria</taxon>
        <taxon>Bacillati</taxon>
        <taxon>Bacillota</taxon>
        <taxon>Clostridia</taxon>
        <taxon>Lachnospirales</taxon>
        <taxon>Lachnospiraceae</taxon>
        <taxon>Catenibacillus</taxon>
    </lineage>
</organism>
<dbReference type="RefSeq" id="WP_183771076.1">
    <property type="nucleotide sequence ID" value="NZ_JACHFW010000001.1"/>
</dbReference>
<feature type="transmembrane region" description="Helical" evidence="7">
    <location>
        <begin position="387"/>
        <end position="410"/>
    </location>
</feature>
<evidence type="ECO:0000256" key="2">
    <source>
        <dbReference type="ARBA" id="ARBA00022475"/>
    </source>
</evidence>
<evidence type="ECO:0000313" key="10">
    <source>
        <dbReference type="Proteomes" id="UP000543642"/>
    </source>
</evidence>
<evidence type="ECO:0000313" key="9">
    <source>
        <dbReference type="EMBL" id="MBB5263398.1"/>
    </source>
</evidence>
<evidence type="ECO:0000256" key="5">
    <source>
        <dbReference type="ARBA" id="ARBA00023136"/>
    </source>
</evidence>
<evidence type="ECO:0000256" key="7">
    <source>
        <dbReference type="SAM" id="Phobius"/>
    </source>
</evidence>
<keyword evidence="10" id="KW-1185">Reference proteome</keyword>
<feature type="transmembrane region" description="Helical" evidence="7">
    <location>
        <begin position="465"/>
        <end position="486"/>
    </location>
</feature>
<dbReference type="EMBL" id="JACHFW010000001">
    <property type="protein sequence ID" value="MBB5263398.1"/>
    <property type="molecule type" value="Genomic_DNA"/>
</dbReference>
<feature type="domain" description="ABC3 transporter permease C-terminal" evidence="8">
    <location>
        <begin position="295"/>
        <end position="420"/>
    </location>
</feature>
<dbReference type="PANTHER" id="PTHR30572:SF4">
    <property type="entry name" value="ABC TRANSPORTER PERMEASE YTRF"/>
    <property type="match status" value="1"/>
</dbReference>
<comment type="similarity">
    <text evidence="6">Belongs to the ABC-4 integral membrane protein family.</text>
</comment>
<dbReference type="InterPro" id="IPR003838">
    <property type="entry name" value="ABC3_permease_C"/>
</dbReference>
<keyword evidence="2" id="KW-1003">Cell membrane</keyword>
<dbReference type="PANTHER" id="PTHR30572">
    <property type="entry name" value="MEMBRANE COMPONENT OF TRANSPORTER-RELATED"/>
    <property type="match status" value="1"/>
</dbReference>
<feature type="transmembrane region" description="Helical" evidence="7">
    <location>
        <begin position="760"/>
        <end position="784"/>
    </location>
</feature>
<feature type="transmembrane region" description="Helical" evidence="7">
    <location>
        <begin position="20"/>
        <end position="44"/>
    </location>
</feature>
<sequence>MSIVSKVTWRYMKKNKKRTLVTMFGVIISVAMITAVLTSIGSFLDLFLRREIENGGAWMAEYDGIDQEGLDQLYAQSDISAVMLRTELGYSPLPEENMRDMNKQYLYIEAADAGAMEDMGLKVSQGRLPEAPGEIAISNQLLADMGDIYAIGDEITLDIGHREMEMDGTTQILGQDWGYVNNQQYPDSGGERFVSDDLEVTYTVVGFVNVGSTDYTWSAGYNAVTFLDLDTWPAEKKLSARVIFDHVDRNIYERGRQISELTGCENFRMHDDLLRYYGVTPNDHMNDFLYVFAGFLIVLIVVGSVLLIYNAFAISLSERSRQLGMLSSVGATKAQKRRSVFFEGAVIGGISIPLGLVAGFGGMTITFRCISPMVSMVMDSNLAIRCVIRPDIVAAAAGLAVLTIFISSWIPAARASRISPIDTIRQNKDIKLTRRKVKTSRLTRFLFRFEGDLAVKNMKRNKKGYRITVVSLVLSFTLFLGVAGYASMIQRAMDVSDNTSSYDVYVTMNPDRIEQASLCTSLDQVDDYNIIVRNYLSLYFKEADSQKIITQDYRNITMDFQWEDYGVQFIGMPREELEKYVASAELDASVMDTFDESLENGQIPVIFLNQYNVVTDSYQWAQMEVADVASGDTFGMTLFGYDVDGNSHPISDFTQMTVAAVTDQVPMGIAQRFRPFTDFYVITLDQCVTDMLKQSQNYKYNIGGSNTAFVYMSSSDPKELSEAVSQVYDEHRGIFIDYYSVWETEQSDRSLAFVMQVFCYGFIALMTLICIANILNTISTSIDLRRREFAMLKSVGMDSKAFNRMLVFESLLYGIKTLIYGIPLSILLILAEFEMMRGTFSFGFFLPLPYYIGAIAALFGVVLLAMAYSFSKARRENILDGLRTE</sequence>
<feature type="transmembrane region" description="Helical" evidence="7">
    <location>
        <begin position="340"/>
        <end position="367"/>
    </location>
</feature>
<evidence type="ECO:0000256" key="3">
    <source>
        <dbReference type="ARBA" id="ARBA00022692"/>
    </source>
</evidence>
<feature type="transmembrane region" description="Helical" evidence="7">
    <location>
        <begin position="288"/>
        <end position="312"/>
    </location>
</feature>
<reference evidence="9 10" key="1">
    <citation type="submission" date="2020-08" db="EMBL/GenBank/DDBJ databases">
        <title>Genomic Encyclopedia of Type Strains, Phase IV (KMG-IV): sequencing the most valuable type-strain genomes for metagenomic binning, comparative biology and taxonomic classification.</title>
        <authorList>
            <person name="Goeker M."/>
        </authorList>
    </citation>
    <scope>NUCLEOTIDE SEQUENCE [LARGE SCALE GENOMIC DNA]</scope>
    <source>
        <strain evidence="9 10">DSM 106146</strain>
    </source>
</reference>
<feature type="domain" description="ABC3 transporter permease C-terminal" evidence="8">
    <location>
        <begin position="762"/>
        <end position="878"/>
    </location>
</feature>
<name>A0A7W8H7X9_9FIRM</name>
<gene>
    <name evidence="9" type="ORF">HNP82_000492</name>
</gene>
<keyword evidence="5 7" id="KW-0472">Membrane</keyword>
<dbReference type="Pfam" id="PF02687">
    <property type="entry name" value="FtsX"/>
    <property type="match status" value="2"/>
</dbReference>
<feature type="transmembrane region" description="Helical" evidence="7">
    <location>
        <begin position="805"/>
        <end position="830"/>
    </location>
</feature>
<dbReference type="InterPro" id="IPR050250">
    <property type="entry name" value="Macrolide_Exporter_MacB"/>
</dbReference>
<evidence type="ECO:0000259" key="8">
    <source>
        <dbReference type="Pfam" id="PF02687"/>
    </source>
</evidence>
<proteinExistence type="inferred from homology"/>
<evidence type="ECO:0000256" key="1">
    <source>
        <dbReference type="ARBA" id="ARBA00004651"/>
    </source>
</evidence>
<evidence type="ECO:0000256" key="6">
    <source>
        <dbReference type="ARBA" id="ARBA00038076"/>
    </source>
</evidence>
<dbReference type="Proteomes" id="UP000543642">
    <property type="component" value="Unassembled WGS sequence"/>
</dbReference>
<feature type="transmembrane region" description="Helical" evidence="7">
    <location>
        <begin position="850"/>
        <end position="870"/>
    </location>
</feature>
<protein>
    <submittedName>
        <fullName evidence="9">Putative ABC transport system permease protein</fullName>
    </submittedName>
</protein>
<evidence type="ECO:0000256" key="4">
    <source>
        <dbReference type="ARBA" id="ARBA00022989"/>
    </source>
</evidence>
<comment type="caution">
    <text evidence="9">The sequence shown here is derived from an EMBL/GenBank/DDBJ whole genome shotgun (WGS) entry which is preliminary data.</text>
</comment>
<accession>A0A7W8H7X9</accession>
<keyword evidence="3 7" id="KW-0812">Transmembrane</keyword>
<comment type="subcellular location">
    <subcellularLocation>
        <location evidence="1">Cell membrane</location>
        <topology evidence="1">Multi-pass membrane protein</topology>
    </subcellularLocation>
</comment>